<organism evidence="2 3">
    <name type="scientific">Volucribacter psittacicida</name>
    <dbReference type="NCBI Taxonomy" id="203482"/>
    <lineage>
        <taxon>Bacteria</taxon>
        <taxon>Pseudomonadati</taxon>
        <taxon>Pseudomonadota</taxon>
        <taxon>Gammaproteobacteria</taxon>
        <taxon>Pasteurellales</taxon>
        <taxon>Pasteurellaceae</taxon>
        <taxon>Volucribacter</taxon>
    </lineage>
</organism>
<feature type="domain" description="Molybdopterin-guanine dinucleotide biosynthesis protein B (MobB)" evidence="1">
    <location>
        <begin position="5"/>
        <end position="137"/>
    </location>
</feature>
<dbReference type="Proteomes" id="UP000294702">
    <property type="component" value="Unassembled WGS sequence"/>
</dbReference>
<dbReference type="PANTHER" id="PTHR40072">
    <property type="entry name" value="MOLYBDOPTERIN-GUANINE DINUCLEOTIDE BIOSYNTHESIS ADAPTER PROTEIN-RELATED"/>
    <property type="match status" value="1"/>
</dbReference>
<dbReference type="AlphaFoldDB" id="A0A4R1FR66"/>
<dbReference type="NCBIfam" id="TIGR00176">
    <property type="entry name" value="mobB"/>
    <property type="match status" value="1"/>
</dbReference>
<dbReference type="GO" id="GO:0005525">
    <property type="term" value="F:GTP binding"/>
    <property type="evidence" value="ECO:0007669"/>
    <property type="project" value="InterPro"/>
</dbReference>
<dbReference type="GO" id="GO:0006777">
    <property type="term" value="P:Mo-molybdopterin cofactor biosynthetic process"/>
    <property type="evidence" value="ECO:0007669"/>
    <property type="project" value="InterPro"/>
</dbReference>
<dbReference type="Gene3D" id="3.40.50.300">
    <property type="entry name" value="P-loop containing nucleotide triphosphate hydrolases"/>
    <property type="match status" value="1"/>
</dbReference>
<dbReference type="OrthoDB" id="9804758at2"/>
<evidence type="ECO:0000259" key="1">
    <source>
        <dbReference type="Pfam" id="PF03205"/>
    </source>
</evidence>
<dbReference type="InterPro" id="IPR052539">
    <property type="entry name" value="MGD_biosynthesis_adapter"/>
</dbReference>
<name>A0A4R1FR66_9PAST</name>
<reference evidence="2 3" key="1">
    <citation type="submission" date="2019-03" db="EMBL/GenBank/DDBJ databases">
        <title>Genomic Encyclopedia of Type Strains, Phase IV (KMG-IV): sequencing the most valuable type-strain genomes for metagenomic binning, comparative biology and taxonomic classification.</title>
        <authorList>
            <person name="Goeker M."/>
        </authorList>
    </citation>
    <scope>NUCLEOTIDE SEQUENCE [LARGE SCALE GENOMIC DNA]</scope>
    <source>
        <strain evidence="2 3">DSM 15534</strain>
    </source>
</reference>
<accession>A0A4R1FR66</accession>
<dbReference type="InterPro" id="IPR027417">
    <property type="entry name" value="P-loop_NTPase"/>
</dbReference>
<dbReference type="PANTHER" id="PTHR40072:SF1">
    <property type="entry name" value="MOLYBDOPTERIN-GUANINE DINUCLEOTIDE BIOSYNTHESIS ADAPTER PROTEIN"/>
    <property type="match status" value="1"/>
</dbReference>
<dbReference type="RefSeq" id="WP_132692129.1">
    <property type="nucleotide sequence ID" value="NZ_SMFT01000006.1"/>
</dbReference>
<proteinExistence type="predicted"/>
<gene>
    <name evidence="2" type="ORF">EV694_2062</name>
</gene>
<protein>
    <submittedName>
        <fullName evidence="2">Molybdopterin-guanine dinucleotide biosynthesis protein B</fullName>
    </submittedName>
</protein>
<sequence length="171" mass="19426">MTIPMLGITGYSGSGKTTLLEKLLPQLQAKGIKVAVIKHTHHNVELDNPRKDSGRMTQAGASQVIMACEQRWALMTETKQQSLDLTYLAHQFDPHLTDLILVEGFKQEPIAKILLHRHNMAKPLPDLDPYVIALATDYPVKSEKVRLDLNNILLITEFIWQWFTMIKNKSL</sequence>
<comment type="caution">
    <text evidence="2">The sequence shown here is derived from an EMBL/GenBank/DDBJ whole genome shotgun (WGS) entry which is preliminary data.</text>
</comment>
<dbReference type="SUPFAM" id="SSF52540">
    <property type="entry name" value="P-loop containing nucleoside triphosphate hydrolases"/>
    <property type="match status" value="1"/>
</dbReference>
<dbReference type="InterPro" id="IPR004435">
    <property type="entry name" value="MobB_dom"/>
</dbReference>
<keyword evidence="3" id="KW-1185">Reference proteome</keyword>
<dbReference type="Pfam" id="PF03205">
    <property type="entry name" value="MobB"/>
    <property type="match status" value="1"/>
</dbReference>
<evidence type="ECO:0000313" key="2">
    <source>
        <dbReference type="EMBL" id="TCJ94828.1"/>
    </source>
</evidence>
<evidence type="ECO:0000313" key="3">
    <source>
        <dbReference type="Proteomes" id="UP000294702"/>
    </source>
</evidence>
<dbReference type="CDD" id="cd03116">
    <property type="entry name" value="MobB"/>
    <property type="match status" value="1"/>
</dbReference>
<dbReference type="EMBL" id="SMFT01000006">
    <property type="protein sequence ID" value="TCJ94828.1"/>
    <property type="molecule type" value="Genomic_DNA"/>
</dbReference>